<organism evidence="6 7">
    <name type="scientific">Candidatus Limivivens intestinipullorum</name>
    <dbReference type="NCBI Taxonomy" id="2840858"/>
    <lineage>
        <taxon>Bacteria</taxon>
        <taxon>Bacillati</taxon>
        <taxon>Bacillota</taxon>
        <taxon>Clostridia</taxon>
        <taxon>Lachnospirales</taxon>
        <taxon>Lachnospiraceae</taxon>
        <taxon>Lachnospiraceae incertae sedis</taxon>
        <taxon>Candidatus Limivivens</taxon>
    </lineage>
</organism>
<dbReference type="PANTHER" id="PTHR30346">
    <property type="entry name" value="TRANSCRIPTIONAL DUAL REGULATOR HCAR-RELATED"/>
    <property type="match status" value="1"/>
</dbReference>
<dbReference type="Gene3D" id="3.40.190.10">
    <property type="entry name" value="Periplasmic binding protein-like II"/>
    <property type="match status" value="2"/>
</dbReference>
<dbReference type="Gene3D" id="1.10.10.10">
    <property type="entry name" value="Winged helix-like DNA-binding domain superfamily/Winged helix DNA-binding domain"/>
    <property type="match status" value="1"/>
</dbReference>
<keyword evidence="4" id="KW-0804">Transcription</keyword>
<dbReference type="InterPro" id="IPR005119">
    <property type="entry name" value="LysR_subst-bd"/>
</dbReference>
<evidence type="ECO:0000256" key="4">
    <source>
        <dbReference type="ARBA" id="ARBA00023163"/>
    </source>
</evidence>
<dbReference type="GO" id="GO:0003677">
    <property type="term" value="F:DNA binding"/>
    <property type="evidence" value="ECO:0007669"/>
    <property type="project" value="UniProtKB-KW"/>
</dbReference>
<dbReference type="SUPFAM" id="SSF46785">
    <property type="entry name" value="Winged helix' DNA-binding domain"/>
    <property type="match status" value="1"/>
</dbReference>
<dbReference type="CDD" id="cd05466">
    <property type="entry name" value="PBP2_LTTR_substrate"/>
    <property type="match status" value="1"/>
</dbReference>
<sequence length="297" mass="33032">MNTTQLECFLAVADNLNFARAAEQLHITQPAVTHQISSLESELNVKLFRRSTRIVELTNAGWTFLADARDIIGKTRAAKARLADSSFSESAPLGIGFSNPLVVERLLGDILGKLRHFDSDVRPLLKHLTDSLLQTQLSEEELHVIFGFSSSDKKNRTESFVPLTKAPVSCVVSPEHPLASRESLSLEDLWSGPMVICQAWPSMPEIASPISSLISRRPPSEVFPTHDYLCAEALIRAGCGFILMPDIALLRSPRLVYIPVRKLPTPYFGMYYKSIRSHPSLPAFIRCARSFMAEQTP</sequence>
<evidence type="ECO:0000256" key="1">
    <source>
        <dbReference type="ARBA" id="ARBA00009437"/>
    </source>
</evidence>
<dbReference type="Pfam" id="PF03466">
    <property type="entry name" value="LysR_substrate"/>
    <property type="match status" value="1"/>
</dbReference>
<protein>
    <submittedName>
        <fullName evidence="6">LysR family transcriptional regulator</fullName>
    </submittedName>
</protein>
<evidence type="ECO:0000313" key="7">
    <source>
        <dbReference type="Proteomes" id="UP000823935"/>
    </source>
</evidence>
<dbReference type="GO" id="GO:0003700">
    <property type="term" value="F:DNA-binding transcription factor activity"/>
    <property type="evidence" value="ECO:0007669"/>
    <property type="project" value="InterPro"/>
</dbReference>
<evidence type="ECO:0000256" key="3">
    <source>
        <dbReference type="ARBA" id="ARBA00023125"/>
    </source>
</evidence>
<evidence type="ECO:0000313" key="6">
    <source>
        <dbReference type="EMBL" id="HIS30649.1"/>
    </source>
</evidence>
<reference evidence="6" key="1">
    <citation type="submission" date="2020-10" db="EMBL/GenBank/DDBJ databases">
        <authorList>
            <person name="Gilroy R."/>
        </authorList>
    </citation>
    <scope>NUCLEOTIDE SEQUENCE</scope>
    <source>
        <strain evidence="6">CHK190-19873</strain>
    </source>
</reference>
<dbReference type="Proteomes" id="UP000823935">
    <property type="component" value="Unassembled WGS sequence"/>
</dbReference>
<dbReference type="InterPro" id="IPR036388">
    <property type="entry name" value="WH-like_DNA-bd_sf"/>
</dbReference>
<dbReference type="InterPro" id="IPR036390">
    <property type="entry name" value="WH_DNA-bd_sf"/>
</dbReference>
<evidence type="ECO:0000259" key="5">
    <source>
        <dbReference type="PROSITE" id="PS50931"/>
    </source>
</evidence>
<dbReference type="Pfam" id="PF00126">
    <property type="entry name" value="HTH_1"/>
    <property type="match status" value="1"/>
</dbReference>
<dbReference type="PANTHER" id="PTHR30346:SF0">
    <property type="entry name" value="HCA OPERON TRANSCRIPTIONAL ACTIVATOR HCAR"/>
    <property type="match status" value="1"/>
</dbReference>
<name>A0A9D1JJS1_9FIRM</name>
<dbReference type="GO" id="GO:0032993">
    <property type="term" value="C:protein-DNA complex"/>
    <property type="evidence" value="ECO:0007669"/>
    <property type="project" value="TreeGrafter"/>
</dbReference>
<keyword evidence="3" id="KW-0238">DNA-binding</keyword>
<proteinExistence type="inferred from homology"/>
<dbReference type="EMBL" id="DVIQ01000022">
    <property type="protein sequence ID" value="HIS30649.1"/>
    <property type="molecule type" value="Genomic_DNA"/>
</dbReference>
<feature type="domain" description="HTH lysR-type" evidence="5">
    <location>
        <begin position="1"/>
        <end position="58"/>
    </location>
</feature>
<dbReference type="PRINTS" id="PR00039">
    <property type="entry name" value="HTHLYSR"/>
</dbReference>
<dbReference type="FunFam" id="1.10.10.10:FF:000001">
    <property type="entry name" value="LysR family transcriptional regulator"/>
    <property type="match status" value="1"/>
</dbReference>
<dbReference type="SUPFAM" id="SSF53850">
    <property type="entry name" value="Periplasmic binding protein-like II"/>
    <property type="match status" value="1"/>
</dbReference>
<comment type="caution">
    <text evidence="6">The sequence shown here is derived from an EMBL/GenBank/DDBJ whole genome shotgun (WGS) entry which is preliminary data.</text>
</comment>
<dbReference type="AlphaFoldDB" id="A0A9D1JJS1"/>
<keyword evidence="2" id="KW-0805">Transcription regulation</keyword>
<accession>A0A9D1JJS1</accession>
<comment type="similarity">
    <text evidence="1">Belongs to the LysR transcriptional regulatory family.</text>
</comment>
<reference evidence="6" key="2">
    <citation type="journal article" date="2021" name="PeerJ">
        <title>Extensive microbial diversity within the chicken gut microbiome revealed by metagenomics and culture.</title>
        <authorList>
            <person name="Gilroy R."/>
            <person name="Ravi A."/>
            <person name="Getino M."/>
            <person name="Pursley I."/>
            <person name="Horton D.L."/>
            <person name="Alikhan N.F."/>
            <person name="Baker D."/>
            <person name="Gharbi K."/>
            <person name="Hall N."/>
            <person name="Watson M."/>
            <person name="Adriaenssens E.M."/>
            <person name="Foster-Nyarko E."/>
            <person name="Jarju S."/>
            <person name="Secka A."/>
            <person name="Antonio M."/>
            <person name="Oren A."/>
            <person name="Chaudhuri R.R."/>
            <person name="La Ragione R."/>
            <person name="Hildebrand F."/>
            <person name="Pallen M.J."/>
        </authorList>
    </citation>
    <scope>NUCLEOTIDE SEQUENCE</scope>
    <source>
        <strain evidence="6">CHK190-19873</strain>
    </source>
</reference>
<evidence type="ECO:0000256" key="2">
    <source>
        <dbReference type="ARBA" id="ARBA00023015"/>
    </source>
</evidence>
<dbReference type="InterPro" id="IPR000847">
    <property type="entry name" value="LysR_HTH_N"/>
</dbReference>
<dbReference type="PROSITE" id="PS50931">
    <property type="entry name" value="HTH_LYSR"/>
    <property type="match status" value="1"/>
</dbReference>
<gene>
    <name evidence="6" type="ORF">IAB44_03730</name>
</gene>